<evidence type="ECO:0000259" key="2">
    <source>
        <dbReference type="Pfam" id="PF08534"/>
    </source>
</evidence>
<protein>
    <submittedName>
        <fullName evidence="3">Alkyl hydroperoxide reductase/ Thiol specific antioxidant/ Mal allergen</fullName>
    </submittedName>
</protein>
<dbReference type="HOGENOM" id="CLU_076204_2_1_10"/>
<organism evidence="3 4">
    <name type="scientific">Fluviicola taffensis (strain DSM 16823 / NCIMB 13979 / RW262)</name>
    <dbReference type="NCBI Taxonomy" id="755732"/>
    <lineage>
        <taxon>Bacteria</taxon>
        <taxon>Pseudomonadati</taxon>
        <taxon>Bacteroidota</taxon>
        <taxon>Flavobacteriia</taxon>
        <taxon>Flavobacteriales</taxon>
        <taxon>Crocinitomicaceae</taxon>
        <taxon>Fluviicola</taxon>
    </lineage>
</organism>
<evidence type="ECO:0000256" key="1">
    <source>
        <dbReference type="SAM" id="SignalP"/>
    </source>
</evidence>
<dbReference type="CDD" id="cd02969">
    <property type="entry name" value="PRX_like1"/>
    <property type="match status" value="1"/>
</dbReference>
<dbReference type="AlphaFoldDB" id="F2IEG9"/>
<dbReference type="KEGG" id="fte:Fluta_1499"/>
<sequence precursor="true">MTFSCVFKNSLVGLSLLFSSLGFSQQEEVKSLPLGEAVPLTEKELVNIDGKMMSLKGVSATNGVLVVFSCNTCPFVVGSDSFEGWEKQYVELNKFAQENGFKMVLINSNEGKRDNDDSLEAMKNRAKEKGYTMPYLLDKNSELADAFGARTTPHVYLINEKMELIYTGAIDNKVDSKRKSDENYLRIAIESKVANKPIELNSTPPRGCSIKRVKK</sequence>
<dbReference type="PANTHER" id="PTHR43640">
    <property type="entry name" value="OS07G0260300 PROTEIN"/>
    <property type="match status" value="1"/>
</dbReference>
<feature type="signal peptide" evidence="1">
    <location>
        <begin position="1"/>
        <end position="24"/>
    </location>
</feature>
<dbReference type="PANTHER" id="PTHR43640:SF1">
    <property type="entry name" value="THIOREDOXIN-DEPENDENT PEROXIREDOXIN"/>
    <property type="match status" value="1"/>
</dbReference>
<dbReference type="EMBL" id="CP002542">
    <property type="protein sequence ID" value="AEA43493.1"/>
    <property type="molecule type" value="Genomic_DNA"/>
</dbReference>
<reference evidence="4" key="2">
    <citation type="submission" date="2011-02" db="EMBL/GenBank/DDBJ databases">
        <title>The complete genome of Fluviicola taffensis DSM 16823.</title>
        <authorList>
            <consortium name="US DOE Joint Genome Institute (JGI-PGF)"/>
            <person name="Lucas S."/>
            <person name="Copeland A."/>
            <person name="Lapidus A."/>
            <person name="Bruce D."/>
            <person name="Goodwin L."/>
            <person name="Pitluck S."/>
            <person name="Kyrpides N."/>
            <person name="Mavromatis K."/>
            <person name="Ivanova N."/>
            <person name="Mikhailova N."/>
            <person name="Pagani I."/>
            <person name="Chertkov O."/>
            <person name="Detter J.C."/>
            <person name="Han C."/>
            <person name="Tapia R."/>
            <person name="Land M."/>
            <person name="Hauser L."/>
            <person name="Markowitz V."/>
            <person name="Cheng J.-F."/>
            <person name="Hugenholtz P."/>
            <person name="Woyke T."/>
            <person name="Wu D."/>
            <person name="Tindall B."/>
            <person name="Pomrenke H.G."/>
            <person name="Brambilla E."/>
            <person name="Klenk H.-P."/>
            <person name="Eisen J.A."/>
        </authorList>
    </citation>
    <scope>NUCLEOTIDE SEQUENCE [LARGE SCALE GENOMIC DNA]</scope>
    <source>
        <strain evidence="4">DSM 16823 / RW262 / RW262</strain>
    </source>
</reference>
<dbReference type="Proteomes" id="UP000007463">
    <property type="component" value="Chromosome"/>
</dbReference>
<dbReference type="OrthoDB" id="9809746at2"/>
<dbReference type="GO" id="GO:0016491">
    <property type="term" value="F:oxidoreductase activity"/>
    <property type="evidence" value="ECO:0007669"/>
    <property type="project" value="InterPro"/>
</dbReference>
<reference evidence="3 4" key="1">
    <citation type="journal article" date="2011" name="Stand. Genomic Sci.">
        <title>Complete genome sequence of the gliding freshwater bacterium Fluviicola taffensis type strain (RW262).</title>
        <authorList>
            <person name="Woyke T."/>
            <person name="Chertkov O."/>
            <person name="Lapidus A."/>
            <person name="Nolan M."/>
            <person name="Lucas S."/>
            <person name="Del Rio T.G."/>
            <person name="Tice H."/>
            <person name="Cheng J.F."/>
            <person name="Tapia R."/>
            <person name="Han C."/>
            <person name="Goodwin L."/>
            <person name="Pitluck S."/>
            <person name="Liolios K."/>
            <person name="Pagani I."/>
            <person name="Ivanova N."/>
            <person name="Huntemann M."/>
            <person name="Mavromatis K."/>
            <person name="Mikhailova N."/>
            <person name="Pati A."/>
            <person name="Chen A."/>
            <person name="Palaniappan K."/>
            <person name="Land M."/>
            <person name="Hauser L."/>
            <person name="Brambilla E.M."/>
            <person name="Rohde M."/>
            <person name="Mwirichia R."/>
            <person name="Sikorski J."/>
            <person name="Tindall B.J."/>
            <person name="Goker M."/>
            <person name="Bristow J."/>
            <person name="Eisen J.A."/>
            <person name="Markowitz V."/>
            <person name="Hugenholtz P."/>
            <person name="Klenk H.P."/>
            <person name="Kyrpides N.C."/>
        </authorList>
    </citation>
    <scope>NUCLEOTIDE SEQUENCE [LARGE SCALE GENOMIC DNA]</scope>
    <source>
        <strain evidence="4">DSM 16823 / RW262 / RW262</strain>
    </source>
</reference>
<keyword evidence="1" id="KW-0732">Signal</keyword>
<accession>F2IEG9</accession>
<feature type="chain" id="PRO_5003279782" evidence="1">
    <location>
        <begin position="25"/>
        <end position="215"/>
    </location>
</feature>
<dbReference type="InterPro" id="IPR013740">
    <property type="entry name" value="Redoxin"/>
</dbReference>
<dbReference type="InterPro" id="IPR036249">
    <property type="entry name" value="Thioredoxin-like_sf"/>
</dbReference>
<evidence type="ECO:0000313" key="4">
    <source>
        <dbReference type="Proteomes" id="UP000007463"/>
    </source>
</evidence>
<dbReference type="Gene3D" id="3.40.30.10">
    <property type="entry name" value="Glutaredoxin"/>
    <property type="match status" value="1"/>
</dbReference>
<feature type="domain" description="Redoxin" evidence="2">
    <location>
        <begin position="35"/>
        <end position="175"/>
    </location>
</feature>
<dbReference type="STRING" id="755732.Fluta_1499"/>
<keyword evidence="4" id="KW-1185">Reference proteome</keyword>
<dbReference type="SUPFAM" id="SSF52833">
    <property type="entry name" value="Thioredoxin-like"/>
    <property type="match status" value="1"/>
</dbReference>
<dbReference type="InterPro" id="IPR047262">
    <property type="entry name" value="PRX-like1"/>
</dbReference>
<proteinExistence type="predicted"/>
<gene>
    <name evidence="3" type="ordered locus">Fluta_1499</name>
</gene>
<dbReference type="Pfam" id="PF08534">
    <property type="entry name" value="Redoxin"/>
    <property type="match status" value="1"/>
</dbReference>
<evidence type="ECO:0000313" key="3">
    <source>
        <dbReference type="EMBL" id="AEA43493.1"/>
    </source>
</evidence>
<name>F2IEG9_FLUTR</name>
<dbReference type="eggNOG" id="COG0526">
    <property type="taxonomic scope" value="Bacteria"/>
</dbReference>